<name>A0A154WF28_9PROT</name>
<accession>A0A154WF28</accession>
<dbReference type="Pfam" id="PF11233">
    <property type="entry name" value="DUF3035"/>
    <property type="match status" value="2"/>
</dbReference>
<keyword evidence="2" id="KW-0732">Signal</keyword>
<feature type="signal peptide" evidence="2">
    <location>
        <begin position="1"/>
        <end position="23"/>
    </location>
</feature>
<dbReference type="Proteomes" id="UP000076400">
    <property type="component" value="Unassembled WGS sequence"/>
</dbReference>
<evidence type="ECO:0000313" key="4">
    <source>
        <dbReference type="Proteomes" id="UP000076400"/>
    </source>
</evidence>
<sequence>MTTVKLSRLTLTVLLLGSTVALSACGGDTRRALGLGKTPPDEFTVVKRAPLSLPPNYTLRPPEPGAPRPQEPSPTEQARQQVFGLARGTGSAPASTGALAAMGGGQPFSASGFALGGAALGQQDRSVSQGEPSTPGTQAFRGQLGLGDADPEIRAKLARENSQLAEADRYLIDSLLFWRDPPPPPTTIVDAAAERKRLQENAALGNATNAGEVPTIERKRRGISLF</sequence>
<evidence type="ECO:0000256" key="1">
    <source>
        <dbReference type="SAM" id="MobiDB-lite"/>
    </source>
</evidence>
<organism evidence="3 4">
    <name type="scientific">Oceanibaculum pacificum</name>
    <dbReference type="NCBI Taxonomy" id="580166"/>
    <lineage>
        <taxon>Bacteria</taxon>
        <taxon>Pseudomonadati</taxon>
        <taxon>Pseudomonadota</taxon>
        <taxon>Alphaproteobacteria</taxon>
        <taxon>Rhodospirillales</taxon>
        <taxon>Oceanibaculaceae</taxon>
        <taxon>Oceanibaculum</taxon>
    </lineage>
</organism>
<comment type="caution">
    <text evidence="3">The sequence shown here is derived from an EMBL/GenBank/DDBJ whole genome shotgun (WGS) entry which is preliminary data.</text>
</comment>
<dbReference type="OrthoDB" id="8478256at2"/>
<evidence type="ECO:0000256" key="2">
    <source>
        <dbReference type="SAM" id="SignalP"/>
    </source>
</evidence>
<proteinExistence type="predicted"/>
<evidence type="ECO:0008006" key="5">
    <source>
        <dbReference type="Google" id="ProtNLM"/>
    </source>
</evidence>
<reference evidence="3 4" key="1">
    <citation type="submission" date="2015-12" db="EMBL/GenBank/DDBJ databases">
        <title>Genome sequence of Oceanibaculum pacificum MCCC 1A02656.</title>
        <authorList>
            <person name="Lu L."/>
            <person name="Lai Q."/>
            <person name="Shao Z."/>
            <person name="Qian P."/>
        </authorList>
    </citation>
    <scope>NUCLEOTIDE SEQUENCE [LARGE SCALE GENOMIC DNA]</scope>
    <source>
        <strain evidence="3 4">MCCC 1A02656</strain>
    </source>
</reference>
<feature type="chain" id="PRO_5007602374" description="DUF3035 domain-containing protein" evidence="2">
    <location>
        <begin position="24"/>
        <end position="226"/>
    </location>
</feature>
<dbReference type="EMBL" id="LPXN01000053">
    <property type="protein sequence ID" value="KZD12127.1"/>
    <property type="molecule type" value="Genomic_DNA"/>
</dbReference>
<feature type="compositionally biased region" description="Pro residues" evidence="1">
    <location>
        <begin position="61"/>
        <end position="72"/>
    </location>
</feature>
<dbReference type="PROSITE" id="PS51257">
    <property type="entry name" value="PROKAR_LIPOPROTEIN"/>
    <property type="match status" value="1"/>
</dbReference>
<gene>
    <name evidence="3" type="ORF">AUP43_17385</name>
</gene>
<evidence type="ECO:0000313" key="3">
    <source>
        <dbReference type="EMBL" id="KZD12127.1"/>
    </source>
</evidence>
<dbReference type="AlphaFoldDB" id="A0A154WF28"/>
<dbReference type="InterPro" id="IPR021395">
    <property type="entry name" value="DUF3035"/>
</dbReference>
<dbReference type="STRING" id="580166.AUP43_17385"/>
<feature type="region of interest" description="Disordered" evidence="1">
    <location>
        <begin position="49"/>
        <end position="78"/>
    </location>
</feature>
<protein>
    <recommendedName>
        <fullName evidence="5">DUF3035 domain-containing protein</fullName>
    </recommendedName>
</protein>
<keyword evidence="4" id="KW-1185">Reference proteome</keyword>